<dbReference type="Proteomes" id="UP001499947">
    <property type="component" value="Unassembled WGS sequence"/>
</dbReference>
<accession>A0ABN2INL7</accession>
<protein>
    <submittedName>
        <fullName evidence="1">Uncharacterized protein</fullName>
    </submittedName>
</protein>
<dbReference type="EMBL" id="BAAALR010000063">
    <property type="protein sequence ID" value="GAA1708631.1"/>
    <property type="molecule type" value="Genomic_DNA"/>
</dbReference>
<sequence length="66" mass="6845">MLVRQDPAVCPQYEGARIEVHVPGAGVHLPAEARDDAGDAGLGAGEGEIAAFGQAHSHRAQLLGFR</sequence>
<gene>
    <name evidence="1" type="ORF">GCM10009680_56920</name>
</gene>
<proteinExistence type="predicted"/>
<name>A0ABN2INL7_9ACTN</name>
<keyword evidence="2" id="KW-1185">Reference proteome</keyword>
<evidence type="ECO:0000313" key="1">
    <source>
        <dbReference type="EMBL" id="GAA1708631.1"/>
    </source>
</evidence>
<reference evidence="1 2" key="1">
    <citation type="journal article" date="2019" name="Int. J. Syst. Evol. Microbiol.">
        <title>The Global Catalogue of Microorganisms (GCM) 10K type strain sequencing project: providing services to taxonomists for standard genome sequencing and annotation.</title>
        <authorList>
            <consortium name="The Broad Institute Genomics Platform"/>
            <consortium name="The Broad Institute Genome Sequencing Center for Infectious Disease"/>
            <person name="Wu L."/>
            <person name="Ma J."/>
        </authorList>
    </citation>
    <scope>NUCLEOTIDE SEQUENCE [LARGE SCALE GENOMIC DNA]</scope>
    <source>
        <strain evidence="1 2">JCM 13244</strain>
    </source>
</reference>
<comment type="caution">
    <text evidence="1">The sequence shown here is derived from an EMBL/GenBank/DDBJ whole genome shotgun (WGS) entry which is preliminary data.</text>
</comment>
<organism evidence="1 2">
    <name type="scientific">Streptomyces yatensis</name>
    <dbReference type="NCBI Taxonomy" id="155177"/>
    <lineage>
        <taxon>Bacteria</taxon>
        <taxon>Bacillati</taxon>
        <taxon>Actinomycetota</taxon>
        <taxon>Actinomycetes</taxon>
        <taxon>Kitasatosporales</taxon>
        <taxon>Streptomycetaceae</taxon>
        <taxon>Streptomyces</taxon>
        <taxon>Streptomyces violaceusniger group</taxon>
    </lineage>
</organism>
<evidence type="ECO:0000313" key="2">
    <source>
        <dbReference type="Proteomes" id="UP001499947"/>
    </source>
</evidence>